<organism evidence="1">
    <name type="scientific">Arundo donax</name>
    <name type="common">Giant reed</name>
    <name type="synonym">Donax arundinaceus</name>
    <dbReference type="NCBI Taxonomy" id="35708"/>
    <lineage>
        <taxon>Eukaryota</taxon>
        <taxon>Viridiplantae</taxon>
        <taxon>Streptophyta</taxon>
        <taxon>Embryophyta</taxon>
        <taxon>Tracheophyta</taxon>
        <taxon>Spermatophyta</taxon>
        <taxon>Magnoliopsida</taxon>
        <taxon>Liliopsida</taxon>
        <taxon>Poales</taxon>
        <taxon>Poaceae</taxon>
        <taxon>PACMAD clade</taxon>
        <taxon>Arundinoideae</taxon>
        <taxon>Arundineae</taxon>
        <taxon>Arundo</taxon>
    </lineage>
</organism>
<evidence type="ECO:0000313" key="1">
    <source>
        <dbReference type="EMBL" id="JAE39752.1"/>
    </source>
</evidence>
<reference evidence="1" key="1">
    <citation type="submission" date="2014-09" db="EMBL/GenBank/DDBJ databases">
        <authorList>
            <person name="Magalhaes I.L.F."/>
            <person name="Oliveira U."/>
            <person name="Santos F.R."/>
            <person name="Vidigal T.H.D.A."/>
            <person name="Brescovit A.D."/>
            <person name="Santos A.J."/>
        </authorList>
    </citation>
    <scope>NUCLEOTIDE SEQUENCE</scope>
    <source>
        <tissue evidence="1">Shoot tissue taken approximately 20 cm above the soil surface</tissue>
    </source>
</reference>
<name>A0A0A9HSQ2_ARUDO</name>
<accession>A0A0A9HSQ2</accession>
<dbReference type="AlphaFoldDB" id="A0A0A9HSQ2"/>
<sequence length="48" mass="5401">MVAQTTISMVLENSIEQQCLLPPSLNQFEANHLAAKLQTFFPWNHTGT</sequence>
<protein>
    <submittedName>
        <fullName evidence="1">Uncharacterized protein</fullName>
    </submittedName>
</protein>
<reference evidence="1" key="2">
    <citation type="journal article" date="2015" name="Data Brief">
        <title>Shoot transcriptome of the giant reed, Arundo donax.</title>
        <authorList>
            <person name="Barrero R.A."/>
            <person name="Guerrero F.D."/>
            <person name="Moolhuijzen P."/>
            <person name="Goolsby J.A."/>
            <person name="Tidwell J."/>
            <person name="Bellgard S.E."/>
            <person name="Bellgard M.I."/>
        </authorList>
    </citation>
    <scope>NUCLEOTIDE SEQUENCE</scope>
    <source>
        <tissue evidence="1">Shoot tissue taken approximately 20 cm above the soil surface</tissue>
    </source>
</reference>
<dbReference type="EMBL" id="GBRH01158144">
    <property type="protein sequence ID" value="JAE39752.1"/>
    <property type="molecule type" value="Transcribed_RNA"/>
</dbReference>
<proteinExistence type="predicted"/>